<comment type="caution">
    <text evidence="1">The sequence shown here is derived from an EMBL/GenBank/DDBJ whole genome shotgun (WGS) entry which is preliminary data.</text>
</comment>
<dbReference type="EMBL" id="BTSY01000001">
    <property type="protein sequence ID" value="GMT12422.1"/>
    <property type="molecule type" value="Genomic_DNA"/>
</dbReference>
<name>A0AAV5V0Q3_9BILA</name>
<organism evidence="1 2">
    <name type="scientific">Pristionchus fissidentatus</name>
    <dbReference type="NCBI Taxonomy" id="1538716"/>
    <lineage>
        <taxon>Eukaryota</taxon>
        <taxon>Metazoa</taxon>
        <taxon>Ecdysozoa</taxon>
        <taxon>Nematoda</taxon>
        <taxon>Chromadorea</taxon>
        <taxon>Rhabditida</taxon>
        <taxon>Rhabditina</taxon>
        <taxon>Diplogasteromorpha</taxon>
        <taxon>Diplogasteroidea</taxon>
        <taxon>Neodiplogasteridae</taxon>
        <taxon>Pristionchus</taxon>
    </lineage>
</organism>
<reference evidence="1" key="1">
    <citation type="submission" date="2023-10" db="EMBL/GenBank/DDBJ databases">
        <title>Genome assembly of Pristionchus species.</title>
        <authorList>
            <person name="Yoshida K."/>
            <person name="Sommer R.J."/>
        </authorList>
    </citation>
    <scope>NUCLEOTIDE SEQUENCE</scope>
    <source>
        <strain evidence="1">RS5133</strain>
    </source>
</reference>
<feature type="non-terminal residue" evidence="1">
    <location>
        <position position="1"/>
    </location>
</feature>
<dbReference type="Proteomes" id="UP001432322">
    <property type="component" value="Unassembled WGS sequence"/>
</dbReference>
<evidence type="ECO:0008006" key="3">
    <source>
        <dbReference type="Google" id="ProtNLM"/>
    </source>
</evidence>
<accession>A0AAV5V0Q3</accession>
<evidence type="ECO:0000313" key="1">
    <source>
        <dbReference type="EMBL" id="GMT12422.1"/>
    </source>
</evidence>
<evidence type="ECO:0000313" key="2">
    <source>
        <dbReference type="Proteomes" id="UP001432322"/>
    </source>
</evidence>
<dbReference type="AlphaFoldDB" id="A0AAV5V0Q3"/>
<proteinExistence type="predicted"/>
<sequence length="93" mass="9793">DLTESSTDTLEAFCTVPIALTCADLPPQNCTACPVRTFTASKGGAPAKLECPGGRWFNGAGYTTDTPLCLNVGNEGGWKFANNTAYTLSERDV</sequence>
<feature type="non-terminal residue" evidence="1">
    <location>
        <position position="93"/>
    </location>
</feature>
<protein>
    <recommendedName>
        <fullName evidence="3">Sushi domain-containing protein</fullName>
    </recommendedName>
</protein>
<gene>
    <name evidence="1" type="ORF">PFISCL1PPCAC_3719</name>
</gene>
<keyword evidence="2" id="KW-1185">Reference proteome</keyword>